<dbReference type="Gene3D" id="3.40.50.720">
    <property type="entry name" value="NAD(P)-binding Rossmann-like Domain"/>
    <property type="match status" value="1"/>
</dbReference>
<name>A0AA36HV23_9DINO</name>
<dbReference type="EMBL" id="CAUJNA010000303">
    <property type="protein sequence ID" value="CAJ1375172.1"/>
    <property type="molecule type" value="Genomic_DNA"/>
</dbReference>
<dbReference type="InterPro" id="IPR036291">
    <property type="entry name" value="NAD(P)-bd_dom_sf"/>
</dbReference>
<dbReference type="Proteomes" id="UP001178507">
    <property type="component" value="Unassembled WGS sequence"/>
</dbReference>
<proteinExistence type="predicted"/>
<keyword evidence="1" id="KW-0732">Signal</keyword>
<dbReference type="PANTHER" id="PTHR15020:SF11">
    <property type="entry name" value="OS06G0360300 PROTEIN"/>
    <property type="match status" value="1"/>
</dbReference>
<sequence length="322" mass="33716">MAAPKSQACFLLTVLFVGFSCAFVNSSGRFGRSCPRTVTRAAAADRPVVAVVGANGRTGSLAVEAIAKGGLAKARALTRSGNWQPEDASINQEQFEVGQADVTDASSLAAAFAGVAAVVFAAAYSRGKTKPQDVDNAGLVNCAKAVLEQGVERLVVVSSASVTRPYAPVGILLNTIGSGVLSEKLEGEDKVKELFEGSESSYTIVRPGGLTMEPPAGFVELQFNQGDTYVGSVPRADVAAVCAVAASDPLNSGANKTFEMFKGRGRSPLLPWYRGKTRYMVGGVSDCSAMLARLRPDKEVYDIPGALPIGLADFEMVWARPK</sequence>
<organism evidence="3 4">
    <name type="scientific">Effrenium voratum</name>
    <dbReference type="NCBI Taxonomy" id="2562239"/>
    <lineage>
        <taxon>Eukaryota</taxon>
        <taxon>Sar</taxon>
        <taxon>Alveolata</taxon>
        <taxon>Dinophyceae</taxon>
        <taxon>Suessiales</taxon>
        <taxon>Symbiodiniaceae</taxon>
        <taxon>Effrenium</taxon>
    </lineage>
</organism>
<evidence type="ECO:0000256" key="1">
    <source>
        <dbReference type="SAM" id="SignalP"/>
    </source>
</evidence>
<dbReference type="PROSITE" id="PS51257">
    <property type="entry name" value="PROKAR_LIPOPROTEIN"/>
    <property type="match status" value="1"/>
</dbReference>
<feature type="domain" description="NAD(P)-binding" evidence="2">
    <location>
        <begin position="53"/>
        <end position="249"/>
    </location>
</feature>
<evidence type="ECO:0000313" key="3">
    <source>
        <dbReference type="EMBL" id="CAJ1375172.1"/>
    </source>
</evidence>
<dbReference type="PANTHER" id="PTHR15020">
    <property type="entry name" value="FLAVIN REDUCTASE-RELATED"/>
    <property type="match status" value="1"/>
</dbReference>
<protein>
    <recommendedName>
        <fullName evidence="2">NAD(P)-binding domain-containing protein</fullName>
    </recommendedName>
</protein>
<comment type="caution">
    <text evidence="3">The sequence shown here is derived from an EMBL/GenBank/DDBJ whole genome shotgun (WGS) entry which is preliminary data.</text>
</comment>
<evidence type="ECO:0000313" key="4">
    <source>
        <dbReference type="Proteomes" id="UP001178507"/>
    </source>
</evidence>
<reference evidence="3" key="1">
    <citation type="submission" date="2023-08" db="EMBL/GenBank/DDBJ databases">
        <authorList>
            <person name="Chen Y."/>
            <person name="Shah S."/>
            <person name="Dougan E. K."/>
            <person name="Thang M."/>
            <person name="Chan C."/>
        </authorList>
    </citation>
    <scope>NUCLEOTIDE SEQUENCE</scope>
</reference>
<feature type="signal peptide" evidence="1">
    <location>
        <begin position="1"/>
        <end position="22"/>
    </location>
</feature>
<dbReference type="SUPFAM" id="SSF51735">
    <property type="entry name" value="NAD(P)-binding Rossmann-fold domains"/>
    <property type="match status" value="1"/>
</dbReference>
<dbReference type="InterPro" id="IPR016040">
    <property type="entry name" value="NAD(P)-bd_dom"/>
</dbReference>
<gene>
    <name evidence="3" type="ORF">EVOR1521_LOCUS4514</name>
</gene>
<dbReference type="Pfam" id="PF13460">
    <property type="entry name" value="NAD_binding_10"/>
    <property type="match status" value="1"/>
</dbReference>
<feature type="chain" id="PRO_5041284802" description="NAD(P)-binding domain-containing protein" evidence="1">
    <location>
        <begin position="23"/>
        <end position="322"/>
    </location>
</feature>
<keyword evidence="4" id="KW-1185">Reference proteome</keyword>
<accession>A0AA36HV23</accession>
<dbReference type="AlphaFoldDB" id="A0AA36HV23"/>
<evidence type="ECO:0000259" key="2">
    <source>
        <dbReference type="Pfam" id="PF13460"/>
    </source>
</evidence>